<dbReference type="AlphaFoldDB" id="A0AB39SFU2"/>
<feature type="compositionally biased region" description="Basic and acidic residues" evidence="1">
    <location>
        <begin position="39"/>
        <end position="55"/>
    </location>
</feature>
<evidence type="ECO:0008006" key="3">
    <source>
        <dbReference type="Google" id="ProtNLM"/>
    </source>
</evidence>
<name>A0AB39SFU2_9ACTN</name>
<dbReference type="PANTHER" id="PTHR36932">
    <property type="entry name" value="CAPSULAR POLYSACCHARIDE BIOSYNTHESIS PROTEIN"/>
    <property type="match status" value="1"/>
</dbReference>
<sequence length="383" mass="42218">MTTAYEDFLTYLRRSVPYYRDLDAAAELPVVDRADHQADGERFRVRTGDGQDHRLSSSGTTGRPLEVTLDDSAWYAVNYHFFEQIRDLAGLPRDTFRRGAPGVVFVSNKPGRPSFVRPLPSLDNALYLRLQLPESGQKTLALYEKFQAPVLYGKPTYLLDLRAALLGQGAERAPWRPKLLLVSGEPLHPDDRERLTGYFGAPVVDALASTEGGLIAATGPDGTTYRVLGENVRLEVLDESGRPAPSGRGELLLTNLVNRSTVFARYRTGDLGDLETAADGSQRLLRLRGREPETVRFRTAEVPADAMTRAIGFLPGLADFQFVLGERDRALLRWSSEASCADPGALATALREAVADLLPGEDPELEHCARITPLGGKKRRFLL</sequence>
<dbReference type="InterPro" id="IPR053158">
    <property type="entry name" value="CapK_Type1_Caps_Biosynth"/>
</dbReference>
<feature type="region of interest" description="Disordered" evidence="1">
    <location>
        <begin position="39"/>
        <end position="62"/>
    </location>
</feature>
<reference evidence="2" key="1">
    <citation type="submission" date="2024-07" db="EMBL/GenBank/DDBJ databases">
        <authorList>
            <person name="Yu S.T."/>
        </authorList>
    </citation>
    <scope>NUCLEOTIDE SEQUENCE</scope>
    <source>
        <strain evidence="2">R35</strain>
    </source>
</reference>
<evidence type="ECO:0000256" key="1">
    <source>
        <dbReference type="SAM" id="MobiDB-lite"/>
    </source>
</evidence>
<dbReference type="InterPro" id="IPR042099">
    <property type="entry name" value="ANL_N_sf"/>
</dbReference>
<accession>A0AB39SFU2</accession>
<evidence type="ECO:0000313" key="2">
    <source>
        <dbReference type="EMBL" id="XDQ64219.1"/>
    </source>
</evidence>
<organism evidence="2">
    <name type="scientific">Streptomyces sp. R35</name>
    <dbReference type="NCBI Taxonomy" id="3238630"/>
    <lineage>
        <taxon>Bacteria</taxon>
        <taxon>Bacillati</taxon>
        <taxon>Actinomycetota</taxon>
        <taxon>Actinomycetes</taxon>
        <taxon>Kitasatosporales</taxon>
        <taxon>Streptomycetaceae</taxon>
        <taxon>Streptomyces</taxon>
    </lineage>
</organism>
<gene>
    <name evidence="2" type="ORF">AB5J50_27285</name>
</gene>
<proteinExistence type="predicted"/>
<dbReference type="RefSeq" id="WP_369260900.1">
    <property type="nucleotide sequence ID" value="NZ_CP163440.1"/>
</dbReference>
<protein>
    <recommendedName>
        <fullName evidence="3">Phenylacetate-CoA ligase</fullName>
    </recommendedName>
</protein>
<dbReference type="Gene3D" id="3.40.50.12780">
    <property type="entry name" value="N-terminal domain of ligase-like"/>
    <property type="match status" value="1"/>
</dbReference>
<dbReference type="EMBL" id="CP163440">
    <property type="protein sequence ID" value="XDQ64219.1"/>
    <property type="molecule type" value="Genomic_DNA"/>
</dbReference>
<dbReference type="PANTHER" id="PTHR36932:SF1">
    <property type="entry name" value="CAPSULAR POLYSACCHARIDE BIOSYNTHESIS PROTEIN"/>
    <property type="match status" value="1"/>
</dbReference>
<dbReference type="SUPFAM" id="SSF56801">
    <property type="entry name" value="Acetyl-CoA synthetase-like"/>
    <property type="match status" value="1"/>
</dbReference>